<reference evidence="2" key="1">
    <citation type="submission" date="2016-10" db="EMBL/GenBank/DDBJ databases">
        <authorList>
            <person name="Varghese N."/>
            <person name="Submissions S."/>
        </authorList>
    </citation>
    <scope>NUCLEOTIDE SEQUENCE [LARGE SCALE GENOMIC DNA]</scope>
    <source>
        <strain evidence="2">CGMCC 1.7061</strain>
    </source>
</reference>
<dbReference type="RefSeq" id="WP_217642465.1">
    <property type="nucleotide sequence ID" value="NZ_FOUE01000002.1"/>
</dbReference>
<dbReference type="Proteomes" id="UP000198519">
    <property type="component" value="Unassembled WGS sequence"/>
</dbReference>
<dbReference type="Pfam" id="PF13710">
    <property type="entry name" value="ACT_5"/>
    <property type="match status" value="1"/>
</dbReference>
<organism evidence="1 2">
    <name type="scientific">Marinobacter zhejiangensis</name>
    <dbReference type="NCBI Taxonomy" id="488535"/>
    <lineage>
        <taxon>Bacteria</taxon>
        <taxon>Pseudomonadati</taxon>
        <taxon>Pseudomonadota</taxon>
        <taxon>Gammaproteobacteria</taxon>
        <taxon>Pseudomonadales</taxon>
        <taxon>Marinobacteraceae</taxon>
        <taxon>Marinobacter</taxon>
    </lineage>
</organism>
<dbReference type="InterPro" id="IPR045865">
    <property type="entry name" value="ACT-like_dom_sf"/>
</dbReference>
<sequence length="86" mass="9742">MSQPDQHRIYCEMNPEPAAIERLCQVIRVRGFEVTGMNAELRDGTWEMALTLKGSRPVAMLQSQLEKLHTVNRVHRMPAVAAAQRA</sequence>
<dbReference type="Gene3D" id="3.30.70.260">
    <property type="match status" value="1"/>
</dbReference>
<accession>A0A1I4NDY8</accession>
<gene>
    <name evidence="1" type="ORF">SAMN04487963_1326</name>
</gene>
<evidence type="ECO:0000313" key="1">
    <source>
        <dbReference type="EMBL" id="SFM13721.1"/>
    </source>
</evidence>
<protein>
    <submittedName>
        <fullName evidence="1">Acetolactate synthase, small subunit</fullName>
    </submittedName>
</protein>
<name>A0A1I4NDY8_9GAMM</name>
<dbReference type="EMBL" id="FOUE01000002">
    <property type="protein sequence ID" value="SFM13721.1"/>
    <property type="molecule type" value="Genomic_DNA"/>
</dbReference>
<evidence type="ECO:0000313" key="2">
    <source>
        <dbReference type="Proteomes" id="UP000198519"/>
    </source>
</evidence>
<dbReference type="STRING" id="488535.SAMN04487963_1326"/>
<proteinExistence type="predicted"/>
<dbReference type="AlphaFoldDB" id="A0A1I4NDY8"/>
<keyword evidence="2" id="KW-1185">Reference proteome</keyword>
<dbReference type="SUPFAM" id="SSF55021">
    <property type="entry name" value="ACT-like"/>
    <property type="match status" value="1"/>
</dbReference>